<dbReference type="SUPFAM" id="SSF52540">
    <property type="entry name" value="P-loop containing nucleoside triphosphate hydrolases"/>
    <property type="match status" value="2"/>
</dbReference>
<protein>
    <submittedName>
        <fullName evidence="6">ERC6L protein</fullName>
    </submittedName>
</protein>
<feature type="non-terminal residue" evidence="6">
    <location>
        <position position="1"/>
    </location>
</feature>
<dbReference type="EMBL" id="JAATIS010000094">
    <property type="protein sequence ID" value="KAG2470511.1"/>
    <property type="molecule type" value="Genomic_DNA"/>
</dbReference>
<feature type="domain" description="Helicase C-terminal" evidence="5">
    <location>
        <begin position="393"/>
        <end position="550"/>
    </location>
</feature>
<feature type="compositionally biased region" description="Polar residues" evidence="3">
    <location>
        <begin position="1020"/>
        <end position="1033"/>
    </location>
</feature>
<dbReference type="InterPro" id="IPR001650">
    <property type="entry name" value="Helicase_C-like"/>
</dbReference>
<dbReference type="SMART" id="SM00487">
    <property type="entry name" value="DEXDc"/>
    <property type="match status" value="1"/>
</dbReference>
<feature type="region of interest" description="Disordered" evidence="3">
    <location>
        <begin position="1018"/>
        <end position="1051"/>
    </location>
</feature>
<dbReference type="Pfam" id="PF00271">
    <property type="entry name" value="Helicase_C"/>
    <property type="match status" value="1"/>
</dbReference>
<evidence type="ECO:0000256" key="2">
    <source>
        <dbReference type="ARBA" id="ARBA00022806"/>
    </source>
</evidence>
<evidence type="ECO:0000313" key="7">
    <source>
        <dbReference type="Proteomes" id="UP000886611"/>
    </source>
</evidence>
<feature type="region of interest" description="Disordered" evidence="3">
    <location>
        <begin position="1177"/>
        <end position="1211"/>
    </location>
</feature>
<dbReference type="InterPro" id="IPR027417">
    <property type="entry name" value="P-loop_NTPase"/>
</dbReference>
<dbReference type="GO" id="GO:0016787">
    <property type="term" value="F:hydrolase activity"/>
    <property type="evidence" value="ECO:0007669"/>
    <property type="project" value="UniProtKB-KW"/>
</dbReference>
<dbReference type="InterPro" id="IPR050496">
    <property type="entry name" value="SNF2_RAD54_helicase_repair"/>
</dbReference>
<feature type="region of interest" description="Disordered" evidence="3">
    <location>
        <begin position="1795"/>
        <end position="1819"/>
    </location>
</feature>
<feature type="region of interest" description="Disordered" evidence="3">
    <location>
        <begin position="1275"/>
        <end position="1295"/>
    </location>
</feature>
<organism evidence="6 7">
    <name type="scientific">Polypterus senegalus</name>
    <name type="common">Senegal bichir</name>
    <dbReference type="NCBI Taxonomy" id="55291"/>
    <lineage>
        <taxon>Eukaryota</taxon>
        <taxon>Metazoa</taxon>
        <taxon>Chordata</taxon>
        <taxon>Craniata</taxon>
        <taxon>Vertebrata</taxon>
        <taxon>Euteleostomi</taxon>
        <taxon>Actinopterygii</taxon>
        <taxon>Polypteriformes</taxon>
        <taxon>Polypteridae</taxon>
        <taxon>Polypterus</taxon>
    </lineage>
</organism>
<evidence type="ECO:0000256" key="1">
    <source>
        <dbReference type="ARBA" id="ARBA00022801"/>
    </source>
</evidence>
<keyword evidence="2" id="KW-0347">Helicase</keyword>
<feature type="compositionally biased region" description="Basic and acidic residues" evidence="3">
    <location>
        <begin position="1276"/>
        <end position="1285"/>
    </location>
</feature>
<accession>A0A8X7XLV3</accession>
<name>A0A8X7XLV3_POLSE</name>
<keyword evidence="2" id="KW-0067">ATP-binding</keyword>
<evidence type="ECO:0000259" key="5">
    <source>
        <dbReference type="PROSITE" id="PS51194"/>
    </source>
</evidence>
<dbReference type="Gene3D" id="3.40.50.300">
    <property type="entry name" value="P-loop containing nucleotide triphosphate hydrolases"/>
    <property type="match status" value="1"/>
</dbReference>
<dbReference type="PANTHER" id="PTHR45629">
    <property type="entry name" value="SNF2/RAD54 FAMILY MEMBER"/>
    <property type="match status" value="1"/>
</dbReference>
<feature type="compositionally biased region" description="Basic and acidic residues" evidence="3">
    <location>
        <begin position="1186"/>
        <end position="1196"/>
    </location>
</feature>
<feature type="region of interest" description="Disordered" evidence="3">
    <location>
        <begin position="906"/>
        <end position="972"/>
    </location>
</feature>
<dbReference type="FunFam" id="3.40.50.10810:FF:000094">
    <property type="entry name" value="DNA excision repair protein ERCC-6"/>
    <property type="match status" value="1"/>
</dbReference>
<evidence type="ECO:0000313" key="6">
    <source>
        <dbReference type="EMBL" id="KAG2470511.1"/>
    </source>
</evidence>
<dbReference type="GO" id="GO:0005524">
    <property type="term" value="F:ATP binding"/>
    <property type="evidence" value="ECO:0007669"/>
    <property type="project" value="InterPro"/>
</dbReference>
<feature type="region of interest" description="Disordered" evidence="3">
    <location>
        <begin position="1072"/>
        <end position="1094"/>
    </location>
</feature>
<feature type="region of interest" description="Disordered" evidence="3">
    <location>
        <begin position="1312"/>
        <end position="1375"/>
    </location>
</feature>
<dbReference type="Pfam" id="PF00176">
    <property type="entry name" value="SNF2-rel_dom"/>
    <property type="match status" value="1"/>
</dbReference>
<dbReference type="InterPro" id="IPR038718">
    <property type="entry name" value="SNF2-like_sf"/>
</dbReference>
<sequence length="1971" mass="218679">MAEKAAASAEEKAVNASSECKKLGDRLAALEDGSRSDIGRHPEVVLCDVTAKEEMKNQLSGRHYLESGFWIKEDLYTKLYEYQKEGVSFLHSLYKHGKGGILADDMGLGKTIQIIAFLSGVINKKPKESILLVMPCSLMTNWADTFKAWTPNIKVKIFHSSEKKKQFWNLKEAQKQGGVLITSYGTMVSKLKELSFCNRDEFIWDIVIFDEAHTIKTRTTESCKSACSLPSKIRILITGTPVQNNLSELWTLFNVACQGAVLGTYNTFKNSYENPIMSGRVKNASPRKSTLALKSSESLMSMISPYYMRRTKEILPCLAKKNDLVVWLRPTQLQNHKYKNIIAAKVQKGQLSFPMLCKLKKVCDHPRLLFPFVVNELGEDGASLAQESSKLLFLVPLLRKLCAEGNRTLVFSHSSKMLDIIERVLTNNNFCCLRMDGTVKMSKRIRLVEAFQTQSDYSIFLLTTQVGGVGLNLTAANRVVIFDPSWTPAVDAQAIDRIYRIGQEKDVIVYRLITCGTVEEKIYCRQVFKDSLMRQATGDEKNPYRHFTPEELGNIFTLGNTRSSSTRIQLQSRSTQVTCDTKLDEHIEFLHSLDIDGISHHDLLFTMPEDDICSSEDNESILVEVENAQEVIKSESNEPQLCVDRNLLGEQRGRNQVKAKVSARKKSSWCDYSELHKDNDVSQEGSESSTNEDAVLCTSGDSTVCESFSSSDTSHWDENEVPFEAVHSSMSRLTIENSLLDSEDMHDSLELSGLGSKHNASAAITQICDVEISSEGQSSMEFSIESNSGGAHEISTPLANIQTYGDTTDSSTSMSVASSAHDSANQHVTQTKASLINLTADSELMDTSAATSTPWSGTPLFTCVINDGEDVTEWNLSQKCLTQDYSANKKKQCVSGGLCSINVKPKEDKDECETDEEDEHTHENNKNGCLDMTKVQEAIESESEQTEKRADQNISGNLHTRKRNGKHREESTMKKLSGITCNNCDTSQESLQSSNEKNSSGHSRKNVLSSYNSYLSGSSHFDTSGTNSESVPSPISKVMPKRSQMDCDPKEKQVCQSPHVTKLCEYSLSSESECDTDSSTERTTPSTHAMSAPGPEIQLITDQHCGDSTSSSTSPSDNHSAYKCDHQHVTLVSSSINLTSRSDLMDLSGLPKLCPYSQTSEDLSCSPVVPSTSWPIKEISSSTDIPGRRFHQESSLRSDSVNDSGNQQMTPTDCVTELSRHLELMDHSQTPHYMLGLDGLNNRSHVITSTPLPKAPVISNKMWESSAIDKTTSLKKCSDRNHDDNTTSASLSLNGPFFCKEKSDRKKVTFMLPYDDDDDEGSSDDTGNNNLSDIEKATGSASQEIQHNVKPNFVEQQRGRNQKSSHKRESLLKKSPDVKCRNLHNVLHVSKTAPLLRSHETSLLHSIGSSSPIGMPQFTTSEVCSKWAPSSALKIDSVCTRKQIGENLNVTKICDYTLSSGSQPDMDSLLESNLTLNNHSSAPEPVKTLISPHICLDALSSFPSDSENHSFHASGNKEEPPMDSLTCQCVPKDHSVLPKLCDYSHSPQDLSSRDSNNGVSYLVTPVSSPKKRLPLHEISDNRDISQSLLIRNVNEHPRVRNVLGDCFILNQKTKVKNAKPTLCKYPLTTVPQSTPMDSPHCNTKSIKEQKLGNQPNCEKVPPFDDIQSNSVRILKNSTLPLEDSMSTNLEDYEEPSEAQVDSAIHSILECLKEIVGLEVNNSSGERAESILDSQVERNQKDEGTDDEDSLILALLHPRPENSHGESYFYSTGKNKEHPCGTSMCSWTSRDFIRERAGSGSPKTERETSLPSKENEIRKPTEAHFGSLLVSGSQSFQVDPTRCSLGFPNNERFVQEQTLEGETGADCDVWDWTPLTEGFEYTSAINPQPLHFLSTLDLETTVSLNQVSMSSANLLGGRRSDLNMDIPETTTTVLDDFYLFLEETLPLLEFSSAEDNPKCFDQFDLMRSNEGN</sequence>
<dbReference type="InterPro" id="IPR049730">
    <property type="entry name" value="SNF2/RAD54-like_C"/>
</dbReference>
<dbReference type="InterPro" id="IPR014001">
    <property type="entry name" value="Helicase_ATP-bd"/>
</dbReference>
<reference evidence="6 7" key="1">
    <citation type="journal article" date="2021" name="Cell">
        <title>Tracing the genetic footprints of vertebrate landing in non-teleost ray-finned fishes.</title>
        <authorList>
            <person name="Bi X."/>
            <person name="Wang K."/>
            <person name="Yang L."/>
            <person name="Pan H."/>
            <person name="Jiang H."/>
            <person name="Wei Q."/>
            <person name="Fang M."/>
            <person name="Yu H."/>
            <person name="Zhu C."/>
            <person name="Cai Y."/>
            <person name="He Y."/>
            <person name="Gan X."/>
            <person name="Zeng H."/>
            <person name="Yu D."/>
            <person name="Zhu Y."/>
            <person name="Jiang H."/>
            <person name="Qiu Q."/>
            <person name="Yang H."/>
            <person name="Zhang Y.E."/>
            <person name="Wang W."/>
            <person name="Zhu M."/>
            <person name="He S."/>
            <person name="Zhang G."/>
        </authorList>
    </citation>
    <scope>NUCLEOTIDE SEQUENCE [LARGE SCALE GENOMIC DNA]</scope>
    <source>
        <strain evidence="6">Bchr_013</strain>
    </source>
</reference>
<feature type="non-terminal residue" evidence="6">
    <location>
        <position position="1971"/>
    </location>
</feature>
<gene>
    <name evidence="6" type="primary">Ercc6l_0</name>
    <name evidence="6" type="ORF">GTO96_0004987</name>
</gene>
<dbReference type="PROSITE" id="PS51192">
    <property type="entry name" value="HELICASE_ATP_BIND_1"/>
    <property type="match status" value="1"/>
</dbReference>
<feature type="compositionally biased region" description="Polar residues" evidence="3">
    <location>
        <begin position="1197"/>
        <end position="1211"/>
    </location>
</feature>
<dbReference type="Proteomes" id="UP000886611">
    <property type="component" value="Unassembled WGS sequence"/>
</dbReference>
<dbReference type="InterPro" id="IPR000330">
    <property type="entry name" value="SNF2_N"/>
</dbReference>
<dbReference type="GO" id="GO:0015616">
    <property type="term" value="F:DNA translocase activity"/>
    <property type="evidence" value="ECO:0007669"/>
    <property type="project" value="TreeGrafter"/>
</dbReference>
<dbReference type="CDD" id="cd18793">
    <property type="entry name" value="SF2_C_SNF"/>
    <property type="match status" value="1"/>
</dbReference>
<dbReference type="PANTHER" id="PTHR45629:SF7">
    <property type="entry name" value="DNA EXCISION REPAIR PROTEIN ERCC-6-RELATED"/>
    <property type="match status" value="1"/>
</dbReference>
<keyword evidence="7" id="KW-1185">Reference proteome</keyword>
<proteinExistence type="predicted"/>
<feature type="compositionally biased region" description="Acidic residues" evidence="3">
    <location>
        <begin position="1314"/>
        <end position="1323"/>
    </location>
</feature>
<evidence type="ECO:0000256" key="3">
    <source>
        <dbReference type="SAM" id="MobiDB-lite"/>
    </source>
</evidence>
<dbReference type="Gene3D" id="3.40.50.10810">
    <property type="entry name" value="Tandem AAA-ATPase domain"/>
    <property type="match status" value="1"/>
</dbReference>
<dbReference type="GO" id="GO:0004386">
    <property type="term" value="F:helicase activity"/>
    <property type="evidence" value="ECO:0007669"/>
    <property type="project" value="UniProtKB-KW"/>
</dbReference>
<evidence type="ECO:0000259" key="4">
    <source>
        <dbReference type="PROSITE" id="PS51192"/>
    </source>
</evidence>
<dbReference type="SMART" id="SM00490">
    <property type="entry name" value="HELICc"/>
    <property type="match status" value="1"/>
</dbReference>
<keyword evidence="2" id="KW-0547">Nucleotide-binding</keyword>
<feature type="region of interest" description="Disordered" evidence="3">
    <location>
        <begin position="1102"/>
        <end position="1121"/>
    </location>
</feature>
<dbReference type="PROSITE" id="PS51194">
    <property type="entry name" value="HELICASE_CTER"/>
    <property type="match status" value="1"/>
</dbReference>
<feature type="domain" description="Helicase ATP-binding" evidence="4">
    <location>
        <begin position="91"/>
        <end position="259"/>
    </location>
</feature>
<comment type="caution">
    <text evidence="6">The sequence shown here is derived from an EMBL/GenBank/DDBJ whole genome shotgun (WGS) entry which is preliminary data.</text>
</comment>
<keyword evidence="1" id="KW-0378">Hydrolase</keyword>